<organism evidence="2 3">
    <name type="scientific">Amycolatopsis acidicola</name>
    <dbReference type="NCBI Taxonomy" id="2596893"/>
    <lineage>
        <taxon>Bacteria</taxon>
        <taxon>Bacillati</taxon>
        <taxon>Actinomycetota</taxon>
        <taxon>Actinomycetes</taxon>
        <taxon>Pseudonocardiales</taxon>
        <taxon>Pseudonocardiaceae</taxon>
        <taxon>Amycolatopsis</taxon>
    </lineage>
</organism>
<keyword evidence="3" id="KW-1185">Reference proteome</keyword>
<dbReference type="AlphaFoldDB" id="A0A5N0V798"/>
<dbReference type="InterPro" id="IPR012338">
    <property type="entry name" value="Beta-lactam/transpept-like"/>
</dbReference>
<reference evidence="2" key="1">
    <citation type="submission" date="2019-09" db="EMBL/GenBank/DDBJ databases">
        <authorList>
            <person name="Teo W.F.A."/>
            <person name="Duangmal K."/>
        </authorList>
    </citation>
    <scope>NUCLEOTIDE SEQUENCE [LARGE SCALE GENOMIC DNA]</scope>
    <source>
        <strain evidence="2">K81G1</strain>
    </source>
</reference>
<dbReference type="InterPro" id="IPR001466">
    <property type="entry name" value="Beta-lactam-related"/>
</dbReference>
<name>A0A5N0V798_9PSEU</name>
<dbReference type="SUPFAM" id="SSF56601">
    <property type="entry name" value="beta-lactamase/transpeptidase-like"/>
    <property type="match status" value="1"/>
</dbReference>
<dbReference type="OrthoDB" id="3422781at2"/>
<evidence type="ECO:0000259" key="1">
    <source>
        <dbReference type="Pfam" id="PF00144"/>
    </source>
</evidence>
<protein>
    <submittedName>
        <fullName evidence="2">Beta-lactamase family protein</fullName>
    </submittedName>
</protein>
<dbReference type="InterPro" id="IPR052907">
    <property type="entry name" value="Beta-lactamase/esterase"/>
</dbReference>
<evidence type="ECO:0000313" key="2">
    <source>
        <dbReference type="EMBL" id="KAA9160901.1"/>
    </source>
</evidence>
<dbReference type="Gene3D" id="3.40.710.10">
    <property type="entry name" value="DD-peptidase/beta-lactamase superfamily"/>
    <property type="match status" value="1"/>
</dbReference>
<comment type="caution">
    <text evidence="2">The sequence shown here is derived from an EMBL/GenBank/DDBJ whole genome shotgun (WGS) entry which is preliminary data.</text>
</comment>
<proteinExistence type="predicted"/>
<dbReference type="PANTHER" id="PTHR43319:SF3">
    <property type="entry name" value="BETA-LACTAMASE-RELATED DOMAIN-CONTAINING PROTEIN"/>
    <property type="match status" value="1"/>
</dbReference>
<evidence type="ECO:0000313" key="3">
    <source>
        <dbReference type="Proteomes" id="UP000319769"/>
    </source>
</evidence>
<dbReference type="Proteomes" id="UP000319769">
    <property type="component" value="Unassembled WGS sequence"/>
</dbReference>
<gene>
    <name evidence="2" type="ORF">FPZ12_015955</name>
</gene>
<accession>A0A5N0V798</accession>
<sequence length="369" mass="39036">MLRSVQGFVDDRFAPVGALFEESLNDGAGASVCVNVDGRTVLDLWGGFADAARTRPWQQNTIVDVHSVTKTMTALTALLLADRGEIDLAAPVSRYWPEFAANGKEHVTVAQVLSHSSGLSGWAEPIALADLCDWEKMTGLLAAQAPFWSPGTAGGYHVLTHGFLVGEVIRRVTGRTVGTVFREEIAEPLGADFHIGLPVEEDGRVADLIPPATDVQLFPDPTPLQTNAATNPRFDVAVTRTRAWRGAEIPAGNGIGNARSMTDALSVLACGGGGLLSESGCRRALEIQVEGEDLILGIPLRFGLGFAVSGGLMPNPNTLYWGGLGGSLVLVDLDARTTFAYAPSRMADTLADVRGLGLAMAMWEAMALL</sequence>
<dbReference type="Pfam" id="PF00144">
    <property type="entry name" value="Beta-lactamase"/>
    <property type="match status" value="1"/>
</dbReference>
<feature type="domain" description="Beta-lactamase-related" evidence="1">
    <location>
        <begin position="27"/>
        <end position="347"/>
    </location>
</feature>
<dbReference type="EMBL" id="VMNW02000019">
    <property type="protein sequence ID" value="KAA9160901.1"/>
    <property type="molecule type" value="Genomic_DNA"/>
</dbReference>
<dbReference type="PANTHER" id="PTHR43319">
    <property type="entry name" value="BETA-LACTAMASE-RELATED"/>
    <property type="match status" value="1"/>
</dbReference>